<evidence type="ECO:0000256" key="1">
    <source>
        <dbReference type="ARBA" id="ARBA00005417"/>
    </source>
</evidence>
<dbReference type="InterPro" id="IPR003593">
    <property type="entry name" value="AAA+_ATPase"/>
</dbReference>
<name>A0A0P0EA24_AZOBR</name>
<dbReference type="Gene3D" id="2.40.50.100">
    <property type="match status" value="1"/>
</dbReference>
<dbReference type="GO" id="GO:0005524">
    <property type="term" value="F:ATP binding"/>
    <property type="evidence" value="ECO:0007669"/>
    <property type="project" value="UniProtKB-KW"/>
</dbReference>
<dbReference type="EMBL" id="CP032339">
    <property type="protein sequence ID" value="QCO09400.1"/>
    <property type="molecule type" value="Genomic_DNA"/>
</dbReference>
<keyword evidence="3" id="KW-1003">Cell membrane</keyword>
<keyword evidence="9" id="KW-0472">Membrane</keyword>
<dbReference type="GO" id="GO:0055052">
    <property type="term" value="C:ATP-binding cassette (ABC) transporter complex, substrate-binding subunit-containing"/>
    <property type="evidence" value="ECO:0007669"/>
    <property type="project" value="TreeGrafter"/>
</dbReference>
<evidence type="ECO:0000256" key="5">
    <source>
        <dbReference type="ARBA" id="ARBA00022597"/>
    </source>
</evidence>
<dbReference type="PROSITE" id="PS00211">
    <property type="entry name" value="ABC_TRANSPORTER_1"/>
    <property type="match status" value="1"/>
</dbReference>
<dbReference type="GO" id="GO:0016887">
    <property type="term" value="F:ATP hydrolysis activity"/>
    <property type="evidence" value="ECO:0007669"/>
    <property type="project" value="InterPro"/>
</dbReference>
<evidence type="ECO:0000256" key="6">
    <source>
        <dbReference type="ARBA" id="ARBA00022741"/>
    </source>
</evidence>
<dbReference type="SUPFAM" id="SSF52540">
    <property type="entry name" value="P-loop containing nucleoside triphosphate hydrolases"/>
    <property type="match status" value="1"/>
</dbReference>
<keyword evidence="6" id="KW-0547">Nucleotide-binding</keyword>
<dbReference type="Gene3D" id="2.40.50.140">
    <property type="entry name" value="Nucleic acid-binding proteins"/>
    <property type="match status" value="1"/>
</dbReference>
<evidence type="ECO:0000256" key="7">
    <source>
        <dbReference type="ARBA" id="ARBA00022840"/>
    </source>
</evidence>
<keyword evidence="7 12" id="KW-0067">ATP-binding</keyword>
<sequence length="357" mass="38391">MATVDLNRVRKSYGAVEAIKGIDISVADGEFLVLLGPSGCGKSTLLRMVAGLESITGGEIAIGGRVVNGLEPKDRDIAMVFQNYALYPHMSVFDNMAYGLKIRGLPKADIQARVAKAAEILELNRFLDRRPSQLSGGQRQRVAMGRAIVREPAAFLFDEPLSNLDAKLRTQMRVEIKRLQDRLGITSLYVTHDQVEAMTLADRILVMNHGVAEQVGTPLEVYQRPASLFVAGFIGSPPMNILDARFDGAGQAVALPGGTAFALPRPRPDMAGRPVKLGVRPEHLAVTSGDGPLIVTVDLVEALGADTVVYGRLPDGEGMVVRVAGLPFCREGETLRVGAPSDALHLFDSESGRRLSD</sequence>
<keyword evidence="2" id="KW-0813">Transport</keyword>
<dbReference type="PANTHER" id="PTHR43875">
    <property type="entry name" value="MALTODEXTRIN IMPORT ATP-BINDING PROTEIN MSMX"/>
    <property type="match status" value="1"/>
</dbReference>
<dbReference type="Pfam" id="PF17912">
    <property type="entry name" value="OB_MalK"/>
    <property type="match status" value="1"/>
</dbReference>
<keyword evidence="8" id="KW-1278">Translocase</keyword>
<proteinExistence type="inferred from homology"/>
<dbReference type="GeneID" id="56450149"/>
<evidence type="ECO:0000256" key="3">
    <source>
        <dbReference type="ARBA" id="ARBA00022475"/>
    </source>
</evidence>
<evidence type="ECO:0000256" key="2">
    <source>
        <dbReference type="ARBA" id="ARBA00022448"/>
    </source>
</evidence>
<dbReference type="InterPro" id="IPR012340">
    <property type="entry name" value="NA-bd_OB-fold"/>
</dbReference>
<dbReference type="InterPro" id="IPR040582">
    <property type="entry name" value="OB_MalK-like"/>
</dbReference>
<dbReference type="KEGG" id="abf:AMK58_02270"/>
<feature type="domain" description="ABC transporter" evidence="10">
    <location>
        <begin position="4"/>
        <end position="234"/>
    </location>
</feature>
<dbReference type="Pfam" id="PF00005">
    <property type="entry name" value="ABC_tran"/>
    <property type="match status" value="1"/>
</dbReference>
<dbReference type="InterPro" id="IPR008995">
    <property type="entry name" value="Mo/tungstate-bd_C_term_dom"/>
</dbReference>
<evidence type="ECO:0000256" key="4">
    <source>
        <dbReference type="ARBA" id="ARBA00022519"/>
    </source>
</evidence>
<dbReference type="Gene3D" id="3.40.50.300">
    <property type="entry name" value="P-loop containing nucleotide triphosphate hydrolases"/>
    <property type="match status" value="1"/>
</dbReference>
<dbReference type="InterPro" id="IPR015855">
    <property type="entry name" value="ABC_transpr_MalK-like"/>
</dbReference>
<dbReference type="GO" id="GO:0140359">
    <property type="term" value="F:ABC-type transporter activity"/>
    <property type="evidence" value="ECO:0007669"/>
    <property type="project" value="InterPro"/>
</dbReference>
<dbReference type="FunFam" id="3.40.50.300:FF:000042">
    <property type="entry name" value="Maltose/maltodextrin ABC transporter, ATP-binding protein"/>
    <property type="match status" value="1"/>
</dbReference>
<dbReference type="SMART" id="SM00382">
    <property type="entry name" value="AAA"/>
    <property type="match status" value="1"/>
</dbReference>
<evidence type="ECO:0000256" key="9">
    <source>
        <dbReference type="ARBA" id="ARBA00023136"/>
    </source>
</evidence>
<evidence type="ECO:0000313" key="12">
    <source>
        <dbReference type="EMBL" id="QCO09400.1"/>
    </source>
</evidence>
<dbReference type="AlphaFoldDB" id="A0A0P0EA24"/>
<dbReference type="InterPro" id="IPR047641">
    <property type="entry name" value="ABC_transpr_MalK/UgpC-like"/>
</dbReference>
<protein>
    <submittedName>
        <fullName evidence="11 12">sn-glycerol-3-phosphate import ATP-binding protein UgpC</fullName>
    </submittedName>
</protein>
<dbReference type="Proteomes" id="UP001277471">
    <property type="component" value="Unassembled WGS sequence"/>
</dbReference>
<dbReference type="SUPFAM" id="SSF50331">
    <property type="entry name" value="MOP-like"/>
    <property type="match status" value="1"/>
</dbReference>
<keyword evidence="4" id="KW-0997">Cell inner membrane</keyword>
<reference evidence="11 14" key="2">
    <citation type="submission" date="2023-11" db="EMBL/GenBank/DDBJ databases">
        <title>MicrobeMod: A computational toolkit for identifying prokaryotic methylation and restriction-modification with nanopore sequencing.</title>
        <authorList>
            <person name="Crits-Christoph A."/>
            <person name="Kang S.C."/>
            <person name="Lee H."/>
            <person name="Ostrov N."/>
        </authorList>
    </citation>
    <scope>NUCLEOTIDE SEQUENCE [LARGE SCALE GENOMIC DNA]</scope>
    <source>
        <strain evidence="11 14">ATCC 29145</strain>
    </source>
</reference>
<dbReference type="Proteomes" id="UP000298774">
    <property type="component" value="Chromosome"/>
</dbReference>
<dbReference type="InterPro" id="IPR017871">
    <property type="entry name" value="ABC_transporter-like_CS"/>
</dbReference>
<evidence type="ECO:0000256" key="8">
    <source>
        <dbReference type="ARBA" id="ARBA00022967"/>
    </source>
</evidence>
<organism evidence="12 13">
    <name type="scientific">Azospirillum brasilense</name>
    <dbReference type="NCBI Taxonomy" id="192"/>
    <lineage>
        <taxon>Bacteria</taxon>
        <taxon>Pseudomonadati</taxon>
        <taxon>Pseudomonadota</taxon>
        <taxon>Alphaproteobacteria</taxon>
        <taxon>Rhodospirillales</taxon>
        <taxon>Azospirillaceae</taxon>
        <taxon>Azospirillum</taxon>
    </lineage>
</organism>
<dbReference type="GO" id="GO:0008643">
    <property type="term" value="P:carbohydrate transport"/>
    <property type="evidence" value="ECO:0007669"/>
    <property type="project" value="InterPro"/>
</dbReference>
<keyword evidence="14" id="KW-1185">Reference proteome</keyword>
<dbReference type="PROSITE" id="PS50893">
    <property type="entry name" value="ABC_TRANSPORTER_2"/>
    <property type="match status" value="1"/>
</dbReference>
<dbReference type="CDD" id="cd03301">
    <property type="entry name" value="ABC_MalK_N"/>
    <property type="match status" value="1"/>
</dbReference>
<keyword evidence="5" id="KW-0762">Sugar transport</keyword>
<reference evidence="12 13" key="1">
    <citation type="submission" date="2018-09" db="EMBL/GenBank/DDBJ databases">
        <title>Whole genome based analysis of evolution and adaptive divergence in Indian and Brazilian strains of Azospirillum brasilense.</title>
        <authorList>
            <person name="Singh C."/>
            <person name="Tripathi A.K."/>
        </authorList>
    </citation>
    <scope>NUCLEOTIDE SEQUENCE [LARGE SCALE GENOMIC DNA]</scope>
    <source>
        <strain evidence="12 13">MTCC4038</strain>
    </source>
</reference>
<dbReference type="NCBIfam" id="NF008653">
    <property type="entry name" value="PRK11650.1"/>
    <property type="match status" value="1"/>
</dbReference>
<evidence type="ECO:0000313" key="14">
    <source>
        <dbReference type="Proteomes" id="UP001277471"/>
    </source>
</evidence>
<dbReference type="RefSeq" id="WP_035669296.1">
    <property type="nucleotide sequence ID" value="NZ_CP012914.1"/>
</dbReference>
<comment type="similarity">
    <text evidence="1">Belongs to the ABC transporter superfamily.</text>
</comment>
<accession>A0A0P0EA24</accession>
<dbReference type="GO" id="GO:0001407">
    <property type="term" value="P:glycerophosphodiester transmembrane transport"/>
    <property type="evidence" value="ECO:0007669"/>
    <property type="project" value="TreeGrafter"/>
</dbReference>
<evidence type="ECO:0000313" key="11">
    <source>
        <dbReference type="EMBL" id="MDX5952950.1"/>
    </source>
</evidence>
<dbReference type="InterPro" id="IPR027417">
    <property type="entry name" value="P-loop_NTPase"/>
</dbReference>
<dbReference type="GO" id="GO:0015794">
    <property type="term" value="P:glycerol-3-phosphate transmembrane transport"/>
    <property type="evidence" value="ECO:0007669"/>
    <property type="project" value="TreeGrafter"/>
</dbReference>
<evidence type="ECO:0000259" key="10">
    <source>
        <dbReference type="PROSITE" id="PS50893"/>
    </source>
</evidence>
<evidence type="ECO:0000313" key="13">
    <source>
        <dbReference type="Proteomes" id="UP000298774"/>
    </source>
</evidence>
<gene>
    <name evidence="12" type="ORF">D3868_10350</name>
    <name evidence="11" type="ORF">SIM66_17365</name>
</gene>
<dbReference type="EMBL" id="JAWXYC010000004">
    <property type="protein sequence ID" value="MDX5952950.1"/>
    <property type="molecule type" value="Genomic_DNA"/>
</dbReference>
<dbReference type="InterPro" id="IPR003439">
    <property type="entry name" value="ABC_transporter-like_ATP-bd"/>
</dbReference>
<dbReference type="PANTHER" id="PTHR43875:SF12">
    <property type="entry name" value="SN-GLYCEROL-3-PHOSPHATE IMPORT ATP-BINDING PROTEIN UGPC"/>
    <property type="match status" value="1"/>
</dbReference>